<dbReference type="EMBL" id="PKSG01000373">
    <property type="protein sequence ID" value="POR35970.1"/>
    <property type="molecule type" value="Genomic_DNA"/>
</dbReference>
<proteinExistence type="predicted"/>
<accession>A0A2S4L0K3</accession>
<dbReference type="AlphaFoldDB" id="A0A2S4L0K3"/>
<evidence type="ECO:0000313" key="3">
    <source>
        <dbReference type="Proteomes" id="UP000237481"/>
    </source>
</evidence>
<dbReference type="Proteomes" id="UP000237481">
    <property type="component" value="Unassembled WGS sequence"/>
</dbReference>
<evidence type="ECO:0000313" key="2">
    <source>
        <dbReference type="EMBL" id="POR35970.1"/>
    </source>
</evidence>
<reference evidence="2 3" key="1">
    <citation type="submission" date="2018-01" db="EMBL/GenBank/DDBJ databases">
        <title>Harnessing the power of phylogenomics to disentangle the directionality and signatures of interkingdom host jumping in the parasitic fungal genus Tolypocladium.</title>
        <authorList>
            <person name="Quandt C.A."/>
            <person name="Patterson W."/>
            <person name="Spatafora J.W."/>
        </authorList>
    </citation>
    <scope>NUCLEOTIDE SEQUENCE [LARGE SCALE GENOMIC DNA]</scope>
    <source>
        <strain evidence="2 3">NRBC 100945</strain>
    </source>
</reference>
<gene>
    <name evidence="2" type="ORF">TPAR_03824</name>
</gene>
<comment type="caution">
    <text evidence="2">The sequence shown here is derived from an EMBL/GenBank/DDBJ whole genome shotgun (WGS) entry which is preliminary data.</text>
</comment>
<name>A0A2S4L0K3_9HYPO</name>
<sequence>MSPASICLHESDPKQKYPSSELASRTALRSGVFFLATATARQAEDVIADVAAALESAYVMPPHLLRQGTLWVALAAWQRGAMISSFTLDTQYRMACGLFDMPLEIVYSRIKERFAYGDTTALQSHPLAVGIESWVVKEYGLKSEAGKTMPVFRRP</sequence>
<protein>
    <submittedName>
        <fullName evidence="2">Uncharacterized protein</fullName>
    </submittedName>
</protein>
<organism evidence="2 3">
    <name type="scientific">Tolypocladium paradoxum</name>
    <dbReference type="NCBI Taxonomy" id="94208"/>
    <lineage>
        <taxon>Eukaryota</taxon>
        <taxon>Fungi</taxon>
        <taxon>Dikarya</taxon>
        <taxon>Ascomycota</taxon>
        <taxon>Pezizomycotina</taxon>
        <taxon>Sordariomycetes</taxon>
        <taxon>Hypocreomycetidae</taxon>
        <taxon>Hypocreales</taxon>
        <taxon>Ophiocordycipitaceae</taxon>
        <taxon>Tolypocladium</taxon>
    </lineage>
</organism>
<evidence type="ECO:0000256" key="1">
    <source>
        <dbReference type="SAM" id="MobiDB-lite"/>
    </source>
</evidence>
<feature type="region of interest" description="Disordered" evidence="1">
    <location>
        <begin position="1"/>
        <end position="20"/>
    </location>
</feature>
<dbReference type="OrthoDB" id="5408263at2759"/>
<keyword evidence="3" id="KW-1185">Reference proteome</keyword>